<dbReference type="SUPFAM" id="SSF51735">
    <property type="entry name" value="NAD(P)-binding Rossmann-fold domains"/>
    <property type="match status" value="1"/>
</dbReference>
<dbReference type="EMBL" id="VIRS01000044">
    <property type="protein sequence ID" value="TQS40246.1"/>
    <property type="molecule type" value="Genomic_DNA"/>
</dbReference>
<dbReference type="InterPro" id="IPR036291">
    <property type="entry name" value="NAD(P)-bd_dom_sf"/>
</dbReference>
<evidence type="ECO:0000313" key="3">
    <source>
        <dbReference type="Proteomes" id="UP000317982"/>
    </source>
</evidence>
<proteinExistence type="predicted"/>
<name>A0A545AFY5_9ACTN</name>
<accession>A0A545AFY5</accession>
<evidence type="ECO:0000313" key="2">
    <source>
        <dbReference type="EMBL" id="TQS40246.1"/>
    </source>
</evidence>
<protein>
    <submittedName>
        <fullName evidence="2">SDR family oxidoreductase</fullName>
    </submittedName>
</protein>
<dbReference type="CDD" id="cd05269">
    <property type="entry name" value="TMR_SDR_a"/>
    <property type="match status" value="1"/>
</dbReference>
<dbReference type="AlphaFoldDB" id="A0A545AFY5"/>
<feature type="domain" description="NAD(P)-binding" evidence="1">
    <location>
        <begin position="7"/>
        <end position="183"/>
    </location>
</feature>
<dbReference type="PANTHER" id="PTHR47129:SF1">
    <property type="entry name" value="NMRA-LIKE DOMAIN-CONTAINING PROTEIN"/>
    <property type="match status" value="1"/>
</dbReference>
<dbReference type="OrthoDB" id="5510591at2"/>
<keyword evidence="3" id="KW-1185">Reference proteome</keyword>
<dbReference type="Gene3D" id="3.90.25.10">
    <property type="entry name" value="UDP-galactose 4-epimerase, domain 1"/>
    <property type="match status" value="1"/>
</dbReference>
<dbReference type="InParanoid" id="A0A545AFY5"/>
<sequence length="282" mass="29349">MITVTAATGHLGRLVVADLLERGVPASDITAAVRTPEKAADLGVRVVKADYDEPDTLAEAFAGTDRLLFISASEAGARSRQHRNVVEAARAANVGLIAYTGILKSDTTSLKLAQEHQETEAAIKASGLPFVFLRNGWYLENYTGQIAQAVENGVVLGASGDGRVSAAARADFAAAAAAVLVDPVPGSIYELGGDEAFTLSEYAAEVSRQSGTPVVYRDLPEAEYAQTLAGFGIPQPFAEILADSDRGLAAGDLFTDSGDLRRLIGRPTTSLADAVGDALKSA</sequence>
<gene>
    <name evidence="2" type="ORF">FL583_35605</name>
</gene>
<reference evidence="2 3" key="1">
    <citation type="submission" date="2019-07" db="EMBL/GenBank/DDBJ databases">
        <title>Cryptosporangium phraense sp. nov., isolated from plant litter.</title>
        <authorList>
            <person name="Suriyachadkun C."/>
        </authorList>
    </citation>
    <scope>NUCLEOTIDE SEQUENCE [LARGE SCALE GENOMIC DNA]</scope>
    <source>
        <strain evidence="2 3">A-T 5661</strain>
    </source>
</reference>
<comment type="caution">
    <text evidence="2">The sequence shown here is derived from an EMBL/GenBank/DDBJ whole genome shotgun (WGS) entry which is preliminary data.</text>
</comment>
<dbReference type="InterPro" id="IPR052718">
    <property type="entry name" value="NmrA-type_oxidoreductase"/>
</dbReference>
<dbReference type="Gene3D" id="3.40.50.720">
    <property type="entry name" value="NAD(P)-binding Rossmann-like Domain"/>
    <property type="match status" value="1"/>
</dbReference>
<dbReference type="Pfam" id="PF13460">
    <property type="entry name" value="NAD_binding_10"/>
    <property type="match status" value="1"/>
</dbReference>
<dbReference type="RefSeq" id="WP_142709304.1">
    <property type="nucleotide sequence ID" value="NZ_VIRS01000044.1"/>
</dbReference>
<evidence type="ECO:0000259" key="1">
    <source>
        <dbReference type="Pfam" id="PF13460"/>
    </source>
</evidence>
<dbReference type="PANTHER" id="PTHR47129">
    <property type="entry name" value="QUINONE OXIDOREDUCTASE 2"/>
    <property type="match status" value="1"/>
</dbReference>
<organism evidence="2 3">
    <name type="scientific">Cryptosporangium phraense</name>
    <dbReference type="NCBI Taxonomy" id="2593070"/>
    <lineage>
        <taxon>Bacteria</taxon>
        <taxon>Bacillati</taxon>
        <taxon>Actinomycetota</taxon>
        <taxon>Actinomycetes</taxon>
        <taxon>Cryptosporangiales</taxon>
        <taxon>Cryptosporangiaceae</taxon>
        <taxon>Cryptosporangium</taxon>
    </lineage>
</organism>
<dbReference type="InterPro" id="IPR016040">
    <property type="entry name" value="NAD(P)-bd_dom"/>
</dbReference>
<dbReference type="Proteomes" id="UP000317982">
    <property type="component" value="Unassembled WGS sequence"/>
</dbReference>